<evidence type="ECO:0000259" key="2">
    <source>
        <dbReference type="Pfam" id="PF01575"/>
    </source>
</evidence>
<evidence type="ECO:0000313" key="4">
    <source>
        <dbReference type="Proteomes" id="UP000826651"/>
    </source>
</evidence>
<reference evidence="3 4" key="1">
    <citation type="submission" date="2021-04" db="EMBL/GenBank/DDBJ databases">
        <title>Ruania sp. nov., isolated from sandy soil of mangrove forest.</title>
        <authorList>
            <person name="Ge X."/>
            <person name="Huang R."/>
            <person name="Liu W."/>
        </authorList>
    </citation>
    <scope>NUCLEOTIDE SEQUENCE [LARGE SCALE GENOMIC DNA]</scope>
    <source>
        <strain evidence="3 4">N2-46</strain>
    </source>
</reference>
<comment type="caution">
    <text evidence="3">The sequence shown here is derived from an EMBL/GenBank/DDBJ whole genome shotgun (WGS) entry which is preliminary data.</text>
</comment>
<protein>
    <submittedName>
        <fullName evidence="3">MaoC family dehydratase</fullName>
    </submittedName>
</protein>
<dbReference type="SUPFAM" id="SSF54637">
    <property type="entry name" value="Thioesterase/thiol ester dehydrase-isomerase"/>
    <property type="match status" value="1"/>
</dbReference>
<dbReference type="InterPro" id="IPR029069">
    <property type="entry name" value="HotDog_dom_sf"/>
</dbReference>
<accession>A0ABS7S530</accession>
<gene>
    <name evidence="3" type="ORF">KCQ71_04785</name>
</gene>
<dbReference type="CDD" id="cd03451">
    <property type="entry name" value="FkbR2"/>
    <property type="match status" value="1"/>
</dbReference>
<proteinExistence type="inferred from homology"/>
<dbReference type="InterPro" id="IPR002539">
    <property type="entry name" value="MaoC-like_dom"/>
</dbReference>
<dbReference type="PANTHER" id="PTHR43664">
    <property type="entry name" value="MONOAMINE OXIDASE-RELATED"/>
    <property type="match status" value="1"/>
</dbReference>
<dbReference type="Gene3D" id="3.10.129.10">
    <property type="entry name" value="Hotdog Thioesterase"/>
    <property type="match status" value="1"/>
</dbReference>
<dbReference type="EMBL" id="JAGSHT010000005">
    <property type="protein sequence ID" value="MBZ2195456.1"/>
    <property type="molecule type" value="Genomic_DNA"/>
</dbReference>
<evidence type="ECO:0000313" key="3">
    <source>
        <dbReference type="EMBL" id="MBZ2195456.1"/>
    </source>
</evidence>
<evidence type="ECO:0000256" key="1">
    <source>
        <dbReference type="ARBA" id="ARBA00005254"/>
    </source>
</evidence>
<dbReference type="Pfam" id="PF01575">
    <property type="entry name" value="MaoC_dehydratas"/>
    <property type="match status" value="1"/>
</dbReference>
<dbReference type="PANTHER" id="PTHR43664:SF1">
    <property type="entry name" value="BETA-METHYLMALYL-COA DEHYDRATASE"/>
    <property type="match status" value="1"/>
</dbReference>
<keyword evidence="4" id="KW-1185">Reference proteome</keyword>
<dbReference type="InterPro" id="IPR052342">
    <property type="entry name" value="MCH/BMMD"/>
</dbReference>
<dbReference type="Proteomes" id="UP000826651">
    <property type="component" value="Unassembled WGS sequence"/>
</dbReference>
<organism evidence="3 4">
    <name type="scientific">Occultella gossypii</name>
    <dbReference type="NCBI Taxonomy" id="2800820"/>
    <lineage>
        <taxon>Bacteria</taxon>
        <taxon>Bacillati</taxon>
        <taxon>Actinomycetota</taxon>
        <taxon>Actinomycetes</taxon>
        <taxon>Micrococcales</taxon>
        <taxon>Ruaniaceae</taxon>
        <taxon>Occultella</taxon>
    </lineage>
</organism>
<feature type="domain" description="MaoC-like" evidence="2">
    <location>
        <begin position="10"/>
        <end position="116"/>
    </location>
</feature>
<name>A0ABS7S530_9MICO</name>
<sequence>MSMYYEDFVIGEVIKHAVTRTVTETDNLLFTTLTMNVQPLHLDAEFAAKSMYGERIVNSVFTLGVATGIPVQETTLGTTLGNLGFRDIEFPKPVLIGDTLRVETEALDKRVSKSRPETGIIGIEHRAFNQRGELVCRVRRTALMKRRESEVSVEATT</sequence>
<comment type="similarity">
    <text evidence="1">Belongs to the enoyl-CoA hydratase/isomerase family.</text>
</comment>